<evidence type="ECO:0000313" key="4">
    <source>
        <dbReference type="Proteomes" id="UP000306192"/>
    </source>
</evidence>
<comment type="similarity">
    <text evidence="1">Belongs to the NAD(P)-dependent epimerase/dehydratase family.</text>
</comment>
<name>A0A4T2C6Z7_9MICO</name>
<dbReference type="AlphaFoldDB" id="A0A4T2C6Z7"/>
<feature type="domain" description="NAD-dependent epimerase/dehydratase" evidence="2">
    <location>
        <begin position="6"/>
        <end position="216"/>
    </location>
</feature>
<dbReference type="PANTHER" id="PTHR43000">
    <property type="entry name" value="DTDP-D-GLUCOSE 4,6-DEHYDRATASE-RELATED"/>
    <property type="match status" value="1"/>
</dbReference>
<protein>
    <submittedName>
        <fullName evidence="3">NAD-dependent epimerase/dehydratase family protein</fullName>
    </submittedName>
</protein>
<dbReference type="Gene3D" id="3.40.50.720">
    <property type="entry name" value="NAD(P)-binding Rossmann-like Domain"/>
    <property type="match status" value="1"/>
</dbReference>
<accession>A0A4T2C6Z7</accession>
<dbReference type="OrthoDB" id="9776016at2"/>
<dbReference type="RefSeq" id="WP_136640811.1">
    <property type="nucleotide sequence ID" value="NZ_QYRT01000004.1"/>
</dbReference>
<gene>
    <name evidence="3" type="ORF">D4765_03380</name>
</gene>
<dbReference type="Pfam" id="PF01370">
    <property type="entry name" value="Epimerase"/>
    <property type="match status" value="1"/>
</dbReference>
<evidence type="ECO:0000259" key="2">
    <source>
        <dbReference type="Pfam" id="PF01370"/>
    </source>
</evidence>
<dbReference type="EMBL" id="QYRT01000004">
    <property type="protein sequence ID" value="TIH40195.1"/>
    <property type="molecule type" value="Genomic_DNA"/>
</dbReference>
<dbReference type="InterPro" id="IPR001509">
    <property type="entry name" value="Epimerase_deHydtase"/>
</dbReference>
<evidence type="ECO:0000256" key="1">
    <source>
        <dbReference type="ARBA" id="ARBA00007637"/>
    </source>
</evidence>
<comment type="caution">
    <text evidence="3">The sequence shown here is derived from an EMBL/GenBank/DDBJ whole genome shotgun (WGS) entry which is preliminary data.</text>
</comment>
<dbReference type="SUPFAM" id="SSF51735">
    <property type="entry name" value="NAD(P)-binding Rossmann-fold domains"/>
    <property type="match status" value="1"/>
</dbReference>
<keyword evidence="4" id="KW-1185">Reference proteome</keyword>
<dbReference type="InterPro" id="IPR036291">
    <property type="entry name" value="NAD(P)-bd_dom_sf"/>
</dbReference>
<dbReference type="Proteomes" id="UP000306192">
    <property type="component" value="Unassembled WGS sequence"/>
</dbReference>
<reference evidence="3 4" key="1">
    <citation type="journal article" date="2019" name="Microorganisms">
        <title>Systematic Affiliation and Genome Analysis of Subtercola vilae DB165(T) with Particular Emphasis on Cold Adaptation of an Isolate from a High-Altitude Cold Volcano Lake.</title>
        <authorList>
            <person name="Villalobos A.S."/>
            <person name="Wiese J."/>
            <person name="Imhoff J.F."/>
            <person name="Dorador C."/>
            <person name="Keller A."/>
            <person name="Hentschel U."/>
        </authorList>
    </citation>
    <scope>NUCLEOTIDE SEQUENCE [LARGE SCALE GENOMIC DNA]</scope>
    <source>
        <strain evidence="3 4">DB165</strain>
    </source>
</reference>
<organism evidence="3 4">
    <name type="scientific">Subtercola vilae</name>
    <dbReference type="NCBI Taxonomy" id="2056433"/>
    <lineage>
        <taxon>Bacteria</taxon>
        <taxon>Bacillati</taxon>
        <taxon>Actinomycetota</taxon>
        <taxon>Actinomycetes</taxon>
        <taxon>Micrococcales</taxon>
        <taxon>Microbacteriaceae</taxon>
        <taxon>Subtercola</taxon>
    </lineage>
</organism>
<proteinExistence type="inferred from homology"/>
<sequence length="331" mass="35374">MALSALFIGGNGTISAACSRLAVERGIDLTLLNRGVSSGRPAIAGAESVRADARDRASIAAALQGREFDVVVNFRAFVPEQVAADIDVFGGNCGQYVFISSASAYQKPLSRLPITESTPLRNPYSQYARDKIACEDLLVAAYRSSGFPATIVRPSHTYDESSVPLEGGWPTIERMRRGTPVLVHGDGTSLWTLTHHTDFARAFVGLLGHPAAVGETVHITSDEVLTWNEIYRTLGRAAGALPTLVHVASDTIAADFPEWGPGLVGDKAHSVIFDNSKVKALVPGWVATVPFWQGARQIVEWFDADGSRRQNDPALDARVDALIARVAPAGA</sequence>
<evidence type="ECO:0000313" key="3">
    <source>
        <dbReference type="EMBL" id="TIH40195.1"/>
    </source>
</evidence>